<dbReference type="Proteomes" id="UP000031599">
    <property type="component" value="Unassembled WGS sequence"/>
</dbReference>
<proteinExistence type="predicted"/>
<sequence>MSGKAALALQGAQQVVKWAQDHPDEVKRAGSWLRGMLSSTPAPVLVTGIKSVGKSVLWDFLSGAAYTEGYSPPDTSASIGQANLKGRGAGGKKVAGIVIPGDPDSHARQDAFERHFTSRKSEISGLIYVVCAGLAHPRSPDAQAHLLRTHPSIESFVEKKLEEELEDFDKTCHELESYWRKHRRPFWLLVVTAKADLYQDRLAGVSDCYCPGGGGAFARRVERLQSNIGRLNVAVDSAAVSCLPEDFAWGDSIVKSEIDEAARRAYVVRLRAKIFDLCRA</sequence>
<dbReference type="RefSeq" id="WP_052548983.1">
    <property type="nucleotide sequence ID" value="NZ_JMCC02000032.1"/>
</dbReference>
<name>A0A0C1ZGM3_9BACT</name>
<accession>A0A0C1ZGM3</accession>
<evidence type="ECO:0008006" key="3">
    <source>
        <dbReference type="Google" id="ProtNLM"/>
    </source>
</evidence>
<gene>
    <name evidence="1" type="ORF">DB30_04113</name>
</gene>
<comment type="caution">
    <text evidence="1">The sequence shown here is derived from an EMBL/GenBank/DDBJ whole genome shotgun (WGS) entry which is preliminary data.</text>
</comment>
<dbReference type="AlphaFoldDB" id="A0A0C1ZGM3"/>
<protein>
    <recommendedName>
        <fullName evidence="3">G domain-containing protein</fullName>
    </recommendedName>
</protein>
<evidence type="ECO:0000313" key="1">
    <source>
        <dbReference type="EMBL" id="KIG16769.1"/>
    </source>
</evidence>
<dbReference type="EMBL" id="JMCC02000032">
    <property type="protein sequence ID" value="KIG16769.1"/>
    <property type="molecule type" value="Genomic_DNA"/>
</dbReference>
<organism evidence="1 2">
    <name type="scientific">Enhygromyxa salina</name>
    <dbReference type="NCBI Taxonomy" id="215803"/>
    <lineage>
        <taxon>Bacteria</taxon>
        <taxon>Pseudomonadati</taxon>
        <taxon>Myxococcota</taxon>
        <taxon>Polyangia</taxon>
        <taxon>Nannocystales</taxon>
        <taxon>Nannocystaceae</taxon>
        <taxon>Enhygromyxa</taxon>
    </lineage>
</organism>
<reference evidence="1 2" key="1">
    <citation type="submission" date="2014-12" db="EMBL/GenBank/DDBJ databases">
        <title>Genome assembly of Enhygromyxa salina DSM 15201.</title>
        <authorList>
            <person name="Sharma G."/>
            <person name="Subramanian S."/>
        </authorList>
    </citation>
    <scope>NUCLEOTIDE SEQUENCE [LARGE SCALE GENOMIC DNA]</scope>
    <source>
        <strain evidence="1 2">DSM 15201</strain>
    </source>
</reference>
<evidence type="ECO:0000313" key="2">
    <source>
        <dbReference type="Proteomes" id="UP000031599"/>
    </source>
</evidence>